<reference evidence="9 10" key="1">
    <citation type="submission" date="2020-08" db="EMBL/GenBank/DDBJ databases">
        <title>Genomic Encyclopedia of Type Strains, Phase IV (KMG-IV): sequencing the most valuable type-strain genomes for metagenomic binning, comparative biology and taxonomic classification.</title>
        <authorList>
            <person name="Goeker M."/>
        </authorList>
    </citation>
    <scope>NUCLEOTIDE SEQUENCE [LARGE SCALE GENOMIC DNA]</scope>
    <source>
        <strain evidence="9 10">DSM 23447</strain>
    </source>
</reference>
<dbReference type="CDD" id="cd06261">
    <property type="entry name" value="TM_PBP2"/>
    <property type="match status" value="1"/>
</dbReference>
<sequence length="290" mass="31992">MSTATTTAMAYQDRKGILGTLGRDGLLQIILIANTIIMLAPIVIMVFSAFKTTPQIFQSPFGIPDFTQVSNFVKIWTQTNFLRYLVNSFIVTGASMALILTLGTMAAYAIGRYAFTGSNFILMFFLAGLTLPLKLAIIPLFMLMRDLSILNNQLSLIFVYTAMGLPTTVFIMTGFIRTLPNELEDAARMDGASEARIMWSIMLPLVRPAMVIAGIQNVVPIWNDFFFPLVFIQNDDLKTLPQGLTTFMGEYTTDWGVLFSGLTLSAAPIILIYIVLSRQFIAGMTSGAVK</sequence>
<keyword evidence="5 7" id="KW-1133">Transmembrane helix</keyword>
<keyword evidence="6 7" id="KW-0472">Membrane</keyword>
<organism evidence="9 10">
    <name type="scientific">Devosia subaequoris</name>
    <dbReference type="NCBI Taxonomy" id="395930"/>
    <lineage>
        <taxon>Bacteria</taxon>
        <taxon>Pseudomonadati</taxon>
        <taxon>Pseudomonadota</taxon>
        <taxon>Alphaproteobacteria</taxon>
        <taxon>Hyphomicrobiales</taxon>
        <taxon>Devosiaceae</taxon>
        <taxon>Devosia</taxon>
    </lineage>
</organism>
<dbReference type="Gene3D" id="1.10.3720.10">
    <property type="entry name" value="MetI-like"/>
    <property type="match status" value="1"/>
</dbReference>
<evidence type="ECO:0000313" key="10">
    <source>
        <dbReference type="Proteomes" id="UP000547011"/>
    </source>
</evidence>
<comment type="caution">
    <text evidence="9">The sequence shown here is derived from an EMBL/GenBank/DDBJ whole genome shotgun (WGS) entry which is preliminary data.</text>
</comment>
<feature type="transmembrane region" description="Helical" evidence="7">
    <location>
        <begin position="255"/>
        <end position="276"/>
    </location>
</feature>
<dbReference type="RefSeq" id="WP_246349592.1">
    <property type="nucleotide sequence ID" value="NZ_JACIEW010000006.1"/>
</dbReference>
<keyword evidence="10" id="KW-1185">Reference proteome</keyword>
<evidence type="ECO:0000256" key="6">
    <source>
        <dbReference type="ARBA" id="ARBA00023136"/>
    </source>
</evidence>
<evidence type="ECO:0000256" key="2">
    <source>
        <dbReference type="ARBA" id="ARBA00022448"/>
    </source>
</evidence>
<comment type="similarity">
    <text evidence="7">Belongs to the binding-protein-dependent transport system permease family.</text>
</comment>
<keyword evidence="4 7" id="KW-0812">Transmembrane</keyword>
<evidence type="ECO:0000256" key="3">
    <source>
        <dbReference type="ARBA" id="ARBA00022475"/>
    </source>
</evidence>
<keyword evidence="2 7" id="KW-0813">Transport</keyword>
<feature type="transmembrane region" description="Helical" evidence="7">
    <location>
        <begin position="25"/>
        <end position="50"/>
    </location>
</feature>
<dbReference type="PROSITE" id="PS50928">
    <property type="entry name" value="ABC_TM1"/>
    <property type="match status" value="1"/>
</dbReference>
<evidence type="ECO:0000256" key="5">
    <source>
        <dbReference type="ARBA" id="ARBA00022989"/>
    </source>
</evidence>
<accession>A0A7W6NBV8</accession>
<feature type="transmembrane region" description="Helical" evidence="7">
    <location>
        <begin position="197"/>
        <end position="219"/>
    </location>
</feature>
<dbReference type="GO" id="GO:0055085">
    <property type="term" value="P:transmembrane transport"/>
    <property type="evidence" value="ECO:0007669"/>
    <property type="project" value="InterPro"/>
</dbReference>
<name>A0A7W6NBV8_9HYPH</name>
<feature type="domain" description="ABC transmembrane type-1" evidence="8">
    <location>
        <begin position="85"/>
        <end position="276"/>
    </location>
</feature>
<evidence type="ECO:0000256" key="4">
    <source>
        <dbReference type="ARBA" id="ARBA00022692"/>
    </source>
</evidence>
<dbReference type="InterPro" id="IPR035906">
    <property type="entry name" value="MetI-like_sf"/>
</dbReference>
<evidence type="ECO:0000313" key="9">
    <source>
        <dbReference type="EMBL" id="MBB4052974.1"/>
    </source>
</evidence>
<evidence type="ECO:0000256" key="1">
    <source>
        <dbReference type="ARBA" id="ARBA00004651"/>
    </source>
</evidence>
<gene>
    <name evidence="9" type="ORF">GGR20_002630</name>
</gene>
<dbReference type="GO" id="GO:0005886">
    <property type="term" value="C:plasma membrane"/>
    <property type="evidence" value="ECO:0007669"/>
    <property type="project" value="UniProtKB-SubCell"/>
</dbReference>
<feature type="transmembrane region" description="Helical" evidence="7">
    <location>
        <begin position="154"/>
        <end position="176"/>
    </location>
</feature>
<protein>
    <submittedName>
        <fullName evidence="9">Raffinose/stachyose/melibiose transport system permease protein</fullName>
    </submittedName>
</protein>
<dbReference type="SUPFAM" id="SSF161098">
    <property type="entry name" value="MetI-like"/>
    <property type="match status" value="1"/>
</dbReference>
<dbReference type="Pfam" id="PF00528">
    <property type="entry name" value="BPD_transp_1"/>
    <property type="match status" value="1"/>
</dbReference>
<feature type="transmembrane region" description="Helical" evidence="7">
    <location>
        <begin position="84"/>
        <end position="108"/>
    </location>
</feature>
<dbReference type="PANTHER" id="PTHR43744">
    <property type="entry name" value="ABC TRANSPORTER PERMEASE PROTEIN MG189-RELATED-RELATED"/>
    <property type="match status" value="1"/>
</dbReference>
<feature type="transmembrane region" description="Helical" evidence="7">
    <location>
        <begin position="120"/>
        <end position="142"/>
    </location>
</feature>
<dbReference type="Proteomes" id="UP000547011">
    <property type="component" value="Unassembled WGS sequence"/>
</dbReference>
<comment type="subcellular location">
    <subcellularLocation>
        <location evidence="1 7">Cell membrane</location>
        <topology evidence="1 7">Multi-pass membrane protein</topology>
    </subcellularLocation>
</comment>
<dbReference type="InterPro" id="IPR000515">
    <property type="entry name" value="MetI-like"/>
</dbReference>
<dbReference type="EMBL" id="JACIEW010000006">
    <property type="protein sequence ID" value="MBB4052974.1"/>
    <property type="molecule type" value="Genomic_DNA"/>
</dbReference>
<evidence type="ECO:0000256" key="7">
    <source>
        <dbReference type="RuleBase" id="RU363032"/>
    </source>
</evidence>
<dbReference type="PANTHER" id="PTHR43744:SF12">
    <property type="entry name" value="ABC TRANSPORTER PERMEASE PROTEIN MG189-RELATED"/>
    <property type="match status" value="1"/>
</dbReference>
<proteinExistence type="inferred from homology"/>
<keyword evidence="3" id="KW-1003">Cell membrane</keyword>
<evidence type="ECO:0000259" key="8">
    <source>
        <dbReference type="PROSITE" id="PS50928"/>
    </source>
</evidence>
<dbReference type="AlphaFoldDB" id="A0A7W6NBV8"/>